<evidence type="ECO:0000259" key="1">
    <source>
        <dbReference type="Pfam" id="PF00155"/>
    </source>
</evidence>
<reference evidence="2 3" key="1">
    <citation type="submission" date="2015-01" db="EMBL/GenBank/DDBJ databases">
        <title>The Genome Sequence of Capronia semiimmersa CBS27337.</title>
        <authorList>
            <consortium name="The Broad Institute Genomics Platform"/>
            <person name="Cuomo C."/>
            <person name="de Hoog S."/>
            <person name="Gorbushina A."/>
            <person name="Stielow B."/>
            <person name="Teixiera M."/>
            <person name="Abouelleil A."/>
            <person name="Chapman S.B."/>
            <person name="Priest M."/>
            <person name="Young S.K."/>
            <person name="Wortman J."/>
            <person name="Nusbaum C."/>
            <person name="Birren B."/>
        </authorList>
    </citation>
    <scope>NUCLEOTIDE SEQUENCE [LARGE SCALE GENOMIC DNA]</scope>
    <source>
        <strain evidence="2 3">CBS 27337</strain>
    </source>
</reference>
<gene>
    <name evidence="2" type="ORF">PV04_01220</name>
</gene>
<dbReference type="Proteomes" id="UP000054266">
    <property type="component" value="Unassembled WGS sequence"/>
</dbReference>
<dbReference type="InterPro" id="IPR015422">
    <property type="entry name" value="PyrdxlP-dep_Trfase_small"/>
</dbReference>
<organism evidence="2 3">
    <name type="scientific">Phialophora macrospora</name>
    <dbReference type="NCBI Taxonomy" id="1851006"/>
    <lineage>
        <taxon>Eukaryota</taxon>
        <taxon>Fungi</taxon>
        <taxon>Dikarya</taxon>
        <taxon>Ascomycota</taxon>
        <taxon>Pezizomycotina</taxon>
        <taxon>Eurotiomycetes</taxon>
        <taxon>Chaetothyriomycetidae</taxon>
        <taxon>Chaetothyriales</taxon>
        <taxon>Herpotrichiellaceae</taxon>
        <taxon>Phialophora</taxon>
    </lineage>
</organism>
<sequence>MVQLATFELPKWLEGNAPNARYVLGGSATPGLSLNDLIALSSDPARTEEALQWRDLKLSIHSAQGSIGVRQNIAELYSEDVLPEHVVTTTGTTGANMTVLLSLIQVGDHVISVYPVYPQLLGLPKRLGCELSLWKLDPSKGWRADVAELRKLIKPSTKLIILNNPGNPTGTYLDLATQQEIIKLAQEHDITVFADEIFRPLYHEGPAPPSLVEHEYTKVVVTSSMSKVWAMSAVRVGWMISRDRNILDLILNAREYTLQNTSAVDEIIATEALSERCRHTILDKHLRNAQEGLKILDAFVERNRGICSWTRPAAGATAFIRLADSKGDEVDDVEFCRGLLSEQGLMLSPGSLGFGDDEAKNDFRGYVRIQLTLDPGYLARGVELIEAFLEKRRGPASSESG</sequence>
<dbReference type="PANTHER" id="PTHR43510">
    <property type="entry name" value="AMINOTRANSFERASE FUNCTION, HYPOTHETICAL (EUROFUNG)"/>
    <property type="match status" value="1"/>
</dbReference>
<dbReference type="AlphaFoldDB" id="A0A0D2FX91"/>
<keyword evidence="3" id="KW-1185">Reference proteome</keyword>
<dbReference type="PANTHER" id="PTHR43510:SF1">
    <property type="entry name" value="AMINOTRANSFERASE FUNCTION, HYPOTHETICAL (EUROFUNG)"/>
    <property type="match status" value="1"/>
</dbReference>
<dbReference type="GO" id="GO:0030170">
    <property type="term" value="F:pyridoxal phosphate binding"/>
    <property type="evidence" value="ECO:0007669"/>
    <property type="project" value="InterPro"/>
</dbReference>
<dbReference type="STRING" id="5601.A0A0D2FX91"/>
<evidence type="ECO:0000313" key="3">
    <source>
        <dbReference type="Proteomes" id="UP000054266"/>
    </source>
</evidence>
<accession>A0A0D2FX91</accession>
<protein>
    <recommendedName>
        <fullName evidence="1">Aminotransferase class I/classII large domain-containing protein</fullName>
    </recommendedName>
</protein>
<dbReference type="SUPFAM" id="SSF53383">
    <property type="entry name" value="PLP-dependent transferases"/>
    <property type="match status" value="1"/>
</dbReference>
<dbReference type="EMBL" id="KN846956">
    <property type="protein sequence ID" value="KIW73073.1"/>
    <property type="molecule type" value="Genomic_DNA"/>
</dbReference>
<dbReference type="HOGENOM" id="CLU_017584_4_4_1"/>
<dbReference type="InterPro" id="IPR004839">
    <property type="entry name" value="Aminotransferase_I/II_large"/>
</dbReference>
<name>A0A0D2FX91_9EURO</name>
<evidence type="ECO:0000313" key="2">
    <source>
        <dbReference type="EMBL" id="KIW73073.1"/>
    </source>
</evidence>
<feature type="domain" description="Aminotransferase class I/classII large" evidence="1">
    <location>
        <begin position="64"/>
        <end position="383"/>
    </location>
</feature>
<dbReference type="Pfam" id="PF00155">
    <property type="entry name" value="Aminotran_1_2"/>
    <property type="match status" value="1"/>
</dbReference>
<dbReference type="InterPro" id="IPR015424">
    <property type="entry name" value="PyrdxlP-dep_Trfase"/>
</dbReference>
<dbReference type="CDD" id="cd00609">
    <property type="entry name" value="AAT_like"/>
    <property type="match status" value="1"/>
</dbReference>
<proteinExistence type="predicted"/>
<dbReference type="Gene3D" id="3.90.1150.10">
    <property type="entry name" value="Aspartate Aminotransferase, domain 1"/>
    <property type="match status" value="1"/>
</dbReference>
<dbReference type="Gene3D" id="3.40.640.10">
    <property type="entry name" value="Type I PLP-dependent aspartate aminotransferase-like (Major domain)"/>
    <property type="match status" value="1"/>
</dbReference>
<dbReference type="InterPro" id="IPR015421">
    <property type="entry name" value="PyrdxlP-dep_Trfase_major"/>
</dbReference>